<dbReference type="OrthoDB" id="594838at2"/>
<dbReference type="GO" id="GO:0016755">
    <property type="term" value="F:aminoacyltransferase activity"/>
    <property type="evidence" value="ECO:0007669"/>
    <property type="project" value="TreeGrafter"/>
</dbReference>
<evidence type="ECO:0000259" key="7">
    <source>
        <dbReference type="Pfam" id="PF09924"/>
    </source>
</evidence>
<dbReference type="PANTHER" id="PTHR34697">
    <property type="entry name" value="PHOSPHATIDYLGLYCEROL LYSYLTRANSFERASE"/>
    <property type="match status" value="1"/>
</dbReference>
<dbReference type="CDD" id="cd04301">
    <property type="entry name" value="NAT_SF"/>
    <property type="match status" value="1"/>
</dbReference>
<feature type="domain" description="Phosphatidylglycerol lysyltransferase C-terminal" evidence="7">
    <location>
        <begin position="27"/>
        <end position="312"/>
    </location>
</feature>
<dbReference type="EMBL" id="RAWK01000204">
    <property type="protein sequence ID" value="RKH58675.1"/>
    <property type="molecule type" value="Genomic_DNA"/>
</dbReference>
<accession>A0A3A8PY28</accession>
<dbReference type="AlphaFoldDB" id="A0A3A8PY28"/>
<keyword evidence="5 6" id="KW-0472">Membrane</keyword>
<evidence type="ECO:0000313" key="9">
    <source>
        <dbReference type="Proteomes" id="UP000267003"/>
    </source>
</evidence>
<evidence type="ECO:0000256" key="6">
    <source>
        <dbReference type="SAM" id="Phobius"/>
    </source>
</evidence>
<keyword evidence="2" id="KW-1003">Cell membrane</keyword>
<keyword evidence="9" id="KW-1185">Reference proteome</keyword>
<dbReference type="Proteomes" id="UP000267003">
    <property type="component" value="Unassembled WGS sequence"/>
</dbReference>
<evidence type="ECO:0000256" key="5">
    <source>
        <dbReference type="ARBA" id="ARBA00023136"/>
    </source>
</evidence>
<dbReference type="InterPro" id="IPR024320">
    <property type="entry name" value="LPG_synthase_C"/>
</dbReference>
<dbReference type="InterPro" id="IPR016181">
    <property type="entry name" value="Acyl_CoA_acyltransferase"/>
</dbReference>
<feature type="transmembrane region" description="Helical" evidence="6">
    <location>
        <begin position="381"/>
        <end position="399"/>
    </location>
</feature>
<name>A0A3A8PY28_9BACT</name>
<keyword evidence="4 6" id="KW-1133">Transmembrane helix</keyword>
<dbReference type="PANTHER" id="PTHR34697:SF2">
    <property type="entry name" value="PHOSPHATIDYLGLYCEROL LYSYLTRANSFERASE"/>
    <property type="match status" value="1"/>
</dbReference>
<evidence type="ECO:0000256" key="4">
    <source>
        <dbReference type="ARBA" id="ARBA00022989"/>
    </source>
</evidence>
<proteinExistence type="predicted"/>
<comment type="caution">
    <text evidence="8">The sequence shown here is derived from an EMBL/GenBank/DDBJ whole genome shotgun (WGS) entry which is preliminary data.</text>
</comment>
<dbReference type="GO" id="GO:0005886">
    <property type="term" value="C:plasma membrane"/>
    <property type="evidence" value="ECO:0007669"/>
    <property type="project" value="UniProtKB-SubCell"/>
</dbReference>
<gene>
    <name evidence="8" type="ORF">D7W81_28580</name>
</gene>
<comment type="subcellular location">
    <subcellularLocation>
        <location evidence="1">Cell membrane</location>
        <topology evidence="1">Multi-pass membrane protein</topology>
    </subcellularLocation>
</comment>
<organism evidence="8 9">
    <name type="scientific">Corallococcus aberystwythensis</name>
    <dbReference type="NCBI Taxonomy" id="2316722"/>
    <lineage>
        <taxon>Bacteria</taxon>
        <taxon>Pseudomonadati</taxon>
        <taxon>Myxococcota</taxon>
        <taxon>Myxococcia</taxon>
        <taxon>Myxococcales</taxon>
        <taxon>Cystobacterineae</taxon>
        <taxon>Myxococcaceae</taxon>
        <taxon>Corallococcus</taxon>
    </lineage>
</organism>
<evidence type="ECO:0000256" key="3">
    <source>
        <dbReference type="ARBA" id="ARBA00022692"/>
    </source>
</evidence>
<dbReference type="Gene3D" id="3.40.630.30">
    <property type="match status" value="1"/>
</dbReference>
<evidence type="ECO:0000256" key="1">
    <source>
        <dbReference type="ARBA" id="ARBA00004651"/>
    </source>
</evidence>
<protein>
    <submittedName>
        <fullName evidence="8">DUF2156 domain-containing protein</fullName>
    </submittedName>
</protein>
<keyword evidence="3 6" id="KW-0812">Transmembrane</keyword>
<dbReference type="GO" id="GO:0055091">
    <property type="term" value="P:phospholipid homeostasis"/>
    <property type="evidence" value="ECO:0007669"/>
    <property type="project" value="TreeGrafter"/>
</dbReference>
<dbReference type="Pfam" id="PF09924">
    <property type="entry name" value="LPG_synthase_C"/>
    <property type="match status" value="1"/>
</dbReference>
<dbReference type="InterPro" id="IPR051211">
    <property type="entry name" value="PG_lysyltransferase"/>
</dbReference>
<sequence length="467" mass="51672">MGRSLNANTMADSHQDTAGDPREQVLALLKRHGWNATSFQVLQPGFRYWFAPEGDGCIAYVDTGGAWVAGGGPIAAPERVRDVVGAFHQAARSAGRRVSFFATESRFSQLVPFEELPIGEQPVWDPANWDAVVKGSRSLREQLRRARSHGVRVREVPAEVMETEGHPLRAAVEVLAEHWLASRRMATMGFLVGLAPGAFARERRAFVAEVEGRVVGFLSVTPVYARDGWFLQDLLREPTAPNGTAETLVDAAMRAAAVNGRRYVTLGLAPLAGPVRPWLRFARSAGRPLFDFEGLRSFKAKFRPHTWVTLYLSHPKDEPAPWAIYDALRAFARGSLVKFGLVTLLRRPRFFVRTLTALLVPWTALLALPMSAHWFPSPWVQHGWVVFDVALIVGLLLLLRRWRDGLATLLGRLTTADACLTLLQAVSFNAARARGPWDWSIIIASVLAPATASAMLLRSRDLRVPDP</sequence>
<evidence type="ECO:0000256" key="2">
    <source>
        <dbReference type="ARBA" id="ARBA00022475"/>
    </source>
</evidence>
<reference evidence="9" key="1">
    <citation type="submission" date="2018-09" db="EMBL/GenBank/DDBJ databases">
        <authorList>
            <person name="Livingstone P.G."/>
            <person name="Whitworth D.E."/>
        </authorList>
    </citation>
    <scope>NUCLEOTIDE SEQUENCE [LARGE SCALE GENOMIC DNA]</scope>
    <source>
        <strain evidence="9">AB050A</strain>
    </source>
</reference>
<evidence type="ECO:0000313" key="8">
    <source>
        <dbReference type="EMBL" id="RKH58675.1"/>
    </source>
</evidence>
<feature type="transmembrane region" description="Helical" evidence="6">
    <location>
        <begin position="355"/>
        <end position="375"/>
    </location>
</feature>
<dbReference type="SUPFAM" id="SSF55729">
    <property type="entry name" value="Acyl-CoA N-acyltransferases (Nat)"/>
    <property type="match status" value="1"/>
</dbReference>